<sequence>MAKILHAQKQKDTRTLKYDPEKDNLSRVIAEFQHYKKDAHFYKDYSEIEVFSYFKEIRWMKTMDEKNENVVLESTNRQNKLKIKYDSYIEYEKWSDSPQAQKTRPLPMIWKIAILAISVTIIILMLIFIIALNKYL</sequence>
<dbReference type="EMBL" id="CP034044">
    <property type="protein sequence ID" value="AZG68709.1"/>
    <property type="molecule type" value="Genomic_DNA"/>
</dbReference>
<dbReference type="AlphaFoldDB" id="A0A3G8LGC0"/>
<evidence type="ECO:0000313" key="4">
    <source>
        <dbReference type="Proteomes" id="UP000275883"/>
    </source>
</evidence>
<evidence type="ECO:0000313" key="2">
    <source>
        <dbReference type="EMBL" id="AZG68709.1"/>
    </source>
</evidence>
<evidence type="ECO:0000313" key="5">
    <source>
        <dbReference type="Proteomes" id="UP000317904"/>
    </source>
</evidence>
<evidence type="ECO:0000256" key="1">
    <source>
        <dbReference type="SAM" id="Phobius"/>
    </source>
</evidence>
<protein>
    <submittedName>
        <fullName evidence="2">Uncharacterized protein</fullName>
    </submittedName>
</protein>
<keyword evidence="4" id="KW-1185">Reference proteome</keyword>
<keyword evidence="1" id="KW-0812">Transmembrane</keyword>
<gene>
    <name evidence="2" type="ORF">EGN60_01895</name>
    <name evidence="3" type="ORF">FJM01_01760</name>
</gene>
<dbReference type="OrthoDB" id="398387at2"/>
<keyword evidence="1" id="KW-1133">Transmembrane helix</keyword>
<dbReference type="Proteomes" id="UP000317904">
    <property type="component" value="Unassembled WGS sequence"/>
</dbReference>
<reference evidence="2 4" key="1">
    <citation type="submission" date="2018-11" db="EMBL/GenBank/DDBJ databases">
        <title>Genome sequence of Mycoplasma struthionis sp. nov.</title>
        <authorList>
            <person name="Spergser J."/>
        </authorList>
    </citation>
    <scope>NUCLEOTIDE SEQUENCE [LARGE SCALE GENOMIC DNA]</scope>
    <source>
        <strain evidence="2 4">237IA</strain>
    </source>
</reference>
<reference evidence="3 5" key="2">
    <citation type="submission" date="2019-06" db="EMBL/GenBank/DDBJ databases">
        <title>A comparative genomics study of ostrich specific Mycoplasmas.</title>
        <authorList>
            <person name="Botes A."/>
            <person name="Nel T."/>
        </authorList>
    </citation>
    <scope>NUCLEOTIDE SEQUENCE [LARGE SCALE GENOMIC DNA]</scope>
    <source>
        <strain evidence="3 5">Ms01</strain>
    </source>
</reference>
<accession>A0A3G8LGC0</accession>
<dbReference type="RefSeq" id="WP_124724403.1">
    <property type="nucleotide sequence ID" value="NZ_CP034044.1"/>
</dbReference>
<dbReference type="KEGG" id="mstr:EGN60_01895"/>
<feature type="transmembrane region" description="Helical" evidence="1">
    <location>
        <begin position="112"/>
        <end position="132"/>
    </location>
</feature>
<proteinExistence type="predicted"/>
<keyword evidence="1" id="KW-0472">Membrane</keyword>
<evidence type="ECO:0000313" key="3">
    <source>
        <dbReference type="EMBL" id="TPI01959.1"/>
    </source>
</evidence>
<dbReference type="EMBL" id="VFSY01000023">
    <property type="protein sequence ID" value="TPI01959.1"/>
    <property type="molecule type" value="Genomic_DNA"/>
</dbReference>
<name>A0A3G8LGC0_9MOLU</name>
<organism evidence="2 4">
    <name type="scientific">Mycoplasma struthionis</name>
    <dbReference type="NCBI Taxonomy" id="538220"/>
    <lineage>
        <taxon>Bacteria</taxon>
        <taxon>Bacillati</taxon>
        <taxon>Mycoplasmatota</taxon>
        <taxon>Mollicutes</taxon>
        <taxon>Mycoplasmataceae</taxon>
        <taxon>Mycoplasma</taxon>
    </lineage>
</organism>
<accession>A0A502M2F8</accession>
<dbReference type="Proteomes" id="UP000275883">
    <property type="component" value="Chromosome"/>
</dbReference>